<proteinExistence type="predicted"/>
<accession>A0ABX4HV69</accession>
<name>A0ABX4HV69_9BACI</name>
<feature type="transmembrane region" description="Helical" evidence="1">
    <location>
        <begin position="7"/>
        <end position="26"/>
    </location>
</feature>
<comment type="caution">
    <text evidence="2">The sequence shown here is derived from an EMBL/GenBank/DDBJ whole genome shotgun (WGS) entry which is preliminary data.</text>
</comment>
<gene>
    <name evidence="2" type="ORF">CKW00_01320</name>
</gene>
<keyword evidence="1" id="KW-1133">Transmembrane helix</keyword>
<keyword evidence="3" id="KW-1185">Reference proteome</keyword>
<feature type="transmembrane region" description="Helical" evidence="1">
    <location>
        <begin position="32"/>
        <end position="50"/>
    </location>
</feature>
<evidence type="ECO:0000313" key="3">
    <source>
        <dbReference type="Proteomes" id="UP000217561"/>
    </source>
</evidence>
<evidence type="ECO:0000313" key="2">
    <source>
        <dbReference type="EMBL" id="PBB07124.1"/>
    </source>
</evidence>
<organism evidence="2 3">
    <name type="scientific">Salimicrobium humidisoli</name>
    <dbReference type="NCBI Taxonomy" id="2029857"/>
    <lineage>
        <taxon>Bacteria</taxon>
        <taxon>Bacillati</taxon>
        <taxon>Bacillota</taxon>
        <taxon>Bacilli</taxon>
        <taxon>Bacillales</taxon>
        <taxon>Bacillaceae</taxon>
        <taxon>Salimicrobium</taxon>
    </lineage>
</organism>
<protein>
    <submittedName>
        <fullName evidence="2">Uncharacterized protein</fullName>
    </submittedName>
</protein>
<evidence type="ECO:0000256" key="1">
    <source>
        <dbReference type="SAM" id="Phobius"/>
    </source>
</evidence>
<reference evidence="2 3" key="1">
    <citation type="submission" date="2017-08" db="EMBL/GenBank/DDBJ databases">
        <title>Salimicrobium alkalisoli sp. nov., isolated from saline alkaline soil.</title>
        <authorList>
            <person name="Zhang G."/>
            <person name="Xiong Q."/>
        </authorList>
    </citation>
    <scope>NUCLEOTIDE SEQUENCE [LARGE SCALE GENOMIC DNA]</scope>
    <source>
        <strain evidence="2 3">WN024</strain>
    </source>
</reference>
<dbReference type="Proteomes" id="UP000217561">
    <property type="component" value="Unassembled WGS sequence"/>
</dbReference>
<dbReference type="EMBL" id="NSGH01000001">
    <property type="protein sequence ID" value="PBB07124.1"/>
    <property type="molecule type" value="Genomic_DNA"/>
</dbReference>
<sequence length="97" mass="11085">MESSVKKIGSFIILFGIVLFILSFQIDSNLLYTPYISLITGFSMLAYSAISTREETSVLCRIGLHKFEMIGWDDEINSRSIYKCKRCGMKKKVFRGV</sequence>
<keyword evidence="1" id="KW-0472">Membrane</keyword>
<keyword evidence="1" id="KW-0812">Transmembrane</keyword>